<dbReference type="PANTHER" id="PTHR48100:SF1">
    <property type="entry name" value="HISTIDINE PHOSPHATASE FAMILY PROTEIN-RELATED"/>
    <property type="match status" value="1"/>
</dbReference>
<evidence type="ECO:0000313" key="1">
    <source>
        <dbReference type="EMBL" id="AHI23824.1"/>
    </source>
</evidence>
<dbReference type="InterPro" id="IPR013078">
    <property type="entry name" value="His_Pase_superF_clade-1"/>
</dbReference>
<dbReference type="Proteomes" id="UP000019222">
    <property type="component" value="Chromosome"/>
</dbReference>
<sequence length="215" mass="23315">MGRIILMRHGRTYSNASRILDTRPPGAELTLVGKQQARLAGPQLAEVTDDLGGALCSVAIRAQQTALRVINTYEQAKGLARGSVSIEVTPGLQEIFVGDYEGRSEPGAHRAYREALHGWMHDGLGVSMPGGENPRQVLDRYRPVMEGLAARIAEDDRDYLLVGHGAAIRIAGRYSSNVPADVAFDTYLANCAMVVLHPTGEFGSWECESWAGVRL</sequence>
<dbReference type="SUPFAM" id="SSF53254">
    <property type="entry name" value="Phosphoglycerate mutase-like"/>
    <property type="match status" value="1"/>
</dbReference>
<gene>
    <name evidence="1" type="ORF">B843_12240</name>
</gene>
<dbReference type="GO" id="GO:0016791">
    <property type="term" value="F:phosphatase activity"/>
    <property type="evidence" value="ECO:0007669"/>
    <property type="project" value="TreeGrafter"/>
</dbReference>
<proteinExistence type="predicted"/>
<dbReference type="Pfam" id="PF00300">
    <property type="entry name" value="His_Phos_1"/>
    <property type="match status" value="1"/>
</dbReference>
<dbReference type="CDD" id="cd07067">
    <property type="entry name" value="HP_PGM_like"/>
    <property type="match status" value="1"/>
</dbReference>
<dbReference type="SMART" id="SM00855">
    <property type="entry name" value="PGAM"/>
    <property type="match status" value="1"/>
</dbReference>
<dbReference type="GO" id="GO:0005737">
    <property type="term" value="C:cytoplasm"/>
    <property type="evidence" value="ECO:0007669"/>
    <property type="project" value="TreeGrafter"/>
</dbReference>
<dbReference type="eggNOG" id="COG0406">
    <property type="taxonomic scope" value="Bacteria"/>
</dbReference>
<name>W5Y4I2_9CORY</name>
<dbReference type="EMBL" id="CP004353">
    <property type="protein sequence ID" value="AHI23824.1"/>
    <property type="molecule type" value="Genomic_DNA"/>
</dbReference>
<dbReference type="RefSeq" id="WP_081751590.1">
    <property type="nucleotide sequence ID" value="NZ_CP004353.1"/>
</dbReference>
<dbReference type="InterPro" id="IPR029033">
    <property type="entry name" value="His_PPase_superfam"/>
</dbReference>
<evidence type="ECO:0008006" key="3">
    <source>
        <dbReference type="Google" id="ProtNLM"/>
    </source>
</evidence>
<dbReference type="HOGENOM" id="CLU_033323_9_5_11"/>
<evidence type="ECO:0000313" key="2">
    <source>
        <dbReference type="Proteomes" id="UP000019222"/>
    </source>
</evidence>
<organism evidence="1 2">
    <name type="scientific">Corynebacterium vitaeruminis DSM 20294</name>
    <dbReference type="NCBI Taxonomy" id="1224164"/>
    <lineage>
        <taxon>Bacteria</taxon>
        <taxon>Bacillati</taxon>
        <taxon>Actinomycetota</taxon>
        <taxon>Actinomycetes</taxon>
        <taxon>Mycobacteriales</taxon>
        <taxon>Corynebacteriaceae</taxon>
        <taxon>Corynebacterium</taxon>
    </lineage>
</organism>
<dbReference type="Gene3D" id="3.40.50.1240">
    <property type="entry name" value="Phosphoglycerate mutase-like"/>
    <property type="match status" value="1"/>
</dbReference>
<dbReference type="PATRIC" id="fig|1224164.3.peg.2469"/>
<dbReference type="PANTHER" id="PTHR48100">
    <property type="entry name" value="BROAD-SPECIFICITY PHOSPHATASE YOR283W-RELATED"/>
    <property type="match status" value="1"/>
</dbReference>
<dbReference type="AlphaFoldDB" id="W5Y4I2"/>
<dbReference type="STRING" id="1224164.B843_12240"/>
<protein>
    <recommendedName>
        <fullName evidence="3">Phosphoglycerate mutase</fullName>
    </recommendedName>
</protein>
<dbReference type="InterPro" id="IPR050275">
    <property type="entry name" value="PGM_Phosphatase"/>
</dbReference>
<reference evidence="1 2" key="1">
    <citation type="submission" date="2013-02" db="EMBL/GenBank/DDBJ databases">
        <title>The complete genome sequence of Corynebacterium vitaeruminis DSM 20294.</title>
        <authorList>
            <person name="Ruckert C."/>
            <person name="Albersmeier A."/>
            <person name="Kalinowski J."/>
        </authorList>
    </citation>
    <scope>NUCLEOTIDE SEQUENCE [LARGE SCALE GENOMIC DNA]</scope>
    <source>
        <strain evidence="2">ATCC 10234</strain>
    </source>
</reference>
<accession>W5Y4I2</accession>
<dbReference type="KEGG" id="cvt:B843_12240"/>
<keyword evidence="2" id="KW-1185">Reference proteome</keyword>